<dbReference type="OrthoDB" id="5149141at2"/>
<name>A0A2P7RAX7_9GAMM</name>
<feature type="domain" description="TIR" evidence="1">
    <location>
        <begin position="1"/>
        <end position="138"/>
    </location>
</feature>
<dbReference type="SUPFAM" id="SSF52200">
    <property type="entry name" value="Toll/Interleukin receptor TIR domain"/>
    <property type="match status" value="1"/>
</dbReference>
<dbReference type="Gene3D" id="3.40.50.10140">
    <property type="entry name" value="Toll/interleukin-1 receptor homology (TIR) domain"/>
    <property type="match status" value="1"/>
</dbReference>
<evidence type="ECO:0000313" key="3">
    <source>
        <dbReference type="Proteomes" id="UP000240243"/>
    </source>
</evidence>
<proteinExistence type="predicted"/>
<dbReference type="EMBL" id="PXYG01000001">
    <property type="protein sequence ID" value="PSJ47371.1"/>
    <property type="molecule type" value="Genomic_DNA"/>
</dbReference>
<dbReference type="Pfam" id="PF13676">
    <property type="entry name" value="TIR_2"/>
    <property type="match status" value="1"/>
</dbReference>
<dbReference type="Proteomes" id="UP000240243">
    <property type="component" value="Unassembled WGS sequence"/>
</dbReference>
<accession>A0A2P7RAX7</accession>
<sequence length="317" mass="35587">MTPKVFISHASEDKERFVTAFATRLRENGVDAWLDRWEMLPGDSLVDKIFEEGLKNAHAVVIVLSKNSVSKPWVSEELNASMVSRISKGTKIIPVVIDSCEVPEALKSTLWERVDELADFEKPLKRVLAAVFDVREKPPVGNPPDFIQKTVRTIEGLSNVDTLVLSRAAAYDLERNSHIVEPENIFTDLDELGLTLEQILESIEILGSDGYFDVIHYMGGGSERFGCYIQVTDYGHEKYCSSEIKDYDLLKERCAALIVNENILDNQSLVEKTGASLRLIEHILDVFESNGLIKATKHLGGKISIHHVHSKLRRVLS</sequence>
<dbReference type="GO" id="GO:0007165">
    <property type="term" value="P:signal transduction"/>
    <property type="evidence" value="ECO:0007669"/>
    <property type="project" value="InterPro"/>
</dbReference>
<dbReference type="InterPro" id="IPR035897">
    <property type="entry name" value="Toll_tir_struct_dom_sf"/>
</dbReference>
<evidence type="ECO:0000313" key="2">
    <source>
        <dbReference type="EMBL" id="PSJ47371.1"/>
    </source>
</evidence>
<evidence type="ECO:0000259" key="1">
    <source>
        <dbReference type="PROSITE" id="PS50104"/>
    </source>
</evidence>
<dbReference type="PROSITE" id="PS50104">
    <property type="entry name" value="TIR"/>
    <property type="match status" value="1"/>
</dbReference>
<protein>
    <recommendedName>
        <fullName evidence="1">TIR domain-containing protein</fullName>
    </recommendedName>
</protein>
<keyword evidence="3" id="KW-1185">Reference proteome</keyword>
<dbReference type="RefSeq" id="WP_106727788.1">
    <property type="nucleotide sequence ID" value="NZ_PXYG01000001.1"/>
</dbReference>
<dbReference type="InterPro" id="IPR000157">
    <property type="entry name" value="TIR_dom"/>
</dbReference>
<organism evidence="2 3">
    <name type="scientific">Zobellella endophytica</name>
    <dbReference type="NCBI Taxonomy" id="2116700"/>
    <lineage>
        <taxon>Bacteria</taxon>
        <taxon>Pseudomonadati</taxon>
        <taxon>Pseudomonadota</taxon>
        <taxon>Gammaproteobacteria</taxon>
        <taxon>Aeromonadales</taxon>
        <taxon>Aeromonadaceae</taxon>
        <taxon>Zobellella</taxon>
    </lineage>
</organism>
<dbReference type="SMART" id="SM00255">
    <property type="entry name" value="TIR"/>
    <property type="match status" value="1"/>
</dbReference>
<dbReference type="AlphaFoldDB" id="A0A2P7RAX7"/>
<comment type="caution">
    <text evidence="2">The sequence shown here is derived from an EMBL/GenBank/DDBJ whole genome shotgun (WGS) entry which is preliminary data.</text>
</comment>
<reference evidence="2 3" key="1">
    <citation type="submission" date="2018-03" db="EMBL/GenBank/DDBJ databases">
        <title>The draft genome of Zobellella sp. 59N8.</title>
        <authorList>
            <person name="Liu L."/>
            <person name="Li L."/>
            <person name="Zhang X."/>
            <person name="Liang L."/>
            <person name="Wang T."/>
        </authorList>
    </citation>
    <scope>NUCLEOTIDE SEQUENCE [LARGE SCALE GENOMIC DNA]</scope>
    <source>
        <strain evidence="2 3">59N8</strain>
    </source>
</reference>
<gene>
    <name evidence="2" type="ORF">C7H85_00595</name>
</gene>